<name>A0ABN7S0D8_THEXY</name>
<organism evidence="11 12">
    <name type="scientific">Thermobacillus xylanilyticus</name>
    <dbReference type="NCBI Taxonomy" id="76633"/>
    <lineage>
        <taxon>Bacteria</taxon>
        <taxon>Bacillati</taxon>
        <taxon>Bacillota</taxon>
        <taxon>Bacilli</taxon>
        <taxon>Bacillales</taxon>
        <taxon>Paenibacillaceae</taxon>
        <taxon>Thermobacillus</taxon>
    </lineage>
</organism>
<evidence type="ECO:0000256" key="1">
    <source>
        <dbReference type="ARBA" id="ARBA00004651"/>
    </source>
</evidence>
<dbReference type="PANTHER" id="PTHR28259:SF1">
    <property type="entry name" value="FLUORIDE EXPORT PROTEIN 1-RELATED"/>
    <property type="match status" value="1"/>
</dbReference>
<evidence type="ECO:0000256" key="7">
    <source>
        <dbReference type="ARBA" id="ARBA00035120"/>
    </source>
</evidence>
<evidence type="ECO:0000256" key="10">
    <source>
        <dbReference type="HAMAP-Rule" id="MF_00454"/>
    </source>
</evidence>
<comment type="subcellular location">
    <subcellularLocation>
        <location evidence="1 10">Cell membrane</location>
        <topology evidence="1 10">Multi-pass membrane protein</topology>
    </subcellularLocation>
</comment>
<feature type="transmembrane region" description="Helical" evidence="10">
    <location>
        <begin position="96"/>
        <end position="117"/>
    </location>
</feature>
<dbReference type="HAMAP" id="MF_00454">
    <property type="entry name" value="FluC"/>
    <property type="match status" value="1"/>
</dbReference>
<keyword evidence="6 10" id="KW-0407">Ion channel</keyword>
<dbReference type="InterPro" id="IPR003691">
    <property type="entry name" value="FluC"/>
</dbReference>
<keyword evidence="2 10" id="KW-1003">Cell membrane</keyword>
<feature type="binding site" evidence="10">
    <location>
        <position position="72"/>
    </location>
    <ligand>
        <name>Na(+)</name>
        <dbReference type="ChEBI" id="CHEBI:29101"/>
        <note>structural</note>
    </ligand>
</feature>
<keyword evidence="10" id="KW-0406">Ion transport</keyword>
<dbReference type="Proteomes" id="UP000681526">
    <property type="component" value="Unassembled WGS sequence"/>
</dbReference>
<keyword evidence="10" id="KW-0479">Metal-binding</keyword>
<evidence type="ECO:0000256" key="9">
    <source>
        <dbReference type="ARBA" id="ARBA00049940"/>
    </source>
</evidence>
<dbReference type="RefSeq" id="WP_213484305.1">
    <property type="nucleotide sequence ID" value="NZ_CAJRAY010000041.1"/>
</dbReference>
<dbReference type="Pfam" id="PF02537">
    <property type="entry name" value="CRCB"/>
    <property type="match status" value="1"/>
</dbReference>
<comment type="catalytic activity">
    <reaction evidence="8">
        <text>fluoride(in) = fluoride(out)</text>
        <dbReference type="Rhea" id="RHEA:76159"/>
        <dbReference type="ChEBI" id="CHEBI:17051"/>
    </reaction>
    <physiologicalReaction direction="left-to-right" evidence="8">
        <dbReference type="Rhea" id="RHEA:76160"/>
    </physiologicalReaction>
</comment>
<feature type="transmembrane region" description="Helical" evidence="10">
    <location>
        <begin position="64"/>
        <end position="84"/>
    </location>
</feature>
<comment type="caution">
    <text evidence="11">The sequence shown here is derived from an EMBL/GenBank/DDBJ whole genome shotgun (WGS) entry which is preliminary data.</text>
</comment>
<dbReference type="PANTHER" id="PTHR28259">
    <property type="entry name" value="FLUORIDE EXPORT PROTEIN 1-RELATED"/>
    <property type="match status" value="1"/>
</dbReference>
<keyword evidence="5 10" id="KW-0472">Membrane</keyword>
<sequence length="123" mass="12629">MTAFLLVALGGGAGALLRYAVQRAFIARTGQPRAGTLLVNLVGTFALGLLLGLPLTAENRAAQLLVGTGFLGGLTTFSTVMAQLAELLRAKRWRTAAGYGLGTFVCALLLAAAGYAAGRCIFV</sequence>
<feature type="binding site" evidence="10">
    <location>
        <position position="75"/>
    </location>
    <ligand>
        <name>Na(+)</name>
        <dbReference type="ChEBI" id="CHEBI:29101"/>
        <note>structural</note>
    </ligand>
</feature>
<comment type="similarity">
    <text evidence="7 10">Belongs to the fluoride channel Fluc/FEX (TC 1.A.43) family.</text>
</comment>
<evidence type="ECO:0000256" key="8">
    <source>
        <dbReference type="ARBA" id="ARBA00035585"/>
    </source>
</evidence>
<comment type="function">
    <text evidence="9 10">Fluoride-specific ion channel. Important for reducing fluoride concentration in the cell, thus reducing its toxicity.</text>
</comment>
<feature type="transmembrane region" description="Helical" evidence="10">
    <location>
        <begin position="34"/>
        <end position="57"/>
    </location>
</feature>
<evidence type="ECO:0000256" key="4">
    <source>
        <dbReference type="ARBA" id="ARBA00022989"/>
    </source>
</evidence>
<evidence type="ECO:0000313" key="11">
    <source>
        <dbReference type="EMBL" id="CAG5085530.1"/>
    </source>
</evidence>
<gene>
    <name evidence="11" type="primary">txxe 1218</name>
    <name evidence="10" type="synonym">crcB</name>
    <name evidence="10" type="synonym">fluC</name>
    <name evidence="11" type="ORF">TXXE_08855</name>
</gene>
<keyword evidence="10" id="KW-0813">Transport</keyword>
<proteinExistence type="inferred from homology"/>
<keyword evidence="3 10" id="KW-0812">Transmembrane</keyword>
<evidence type="ECO:0000256" key="3">
    <source>
        <dbReference type="ARBA" id="ARBA00022692"/>
    </source>
</evidence>
<evidence type="ECO:0000256" key="5">
    <source>
        <dbReference type="ARBA" id="ARBA00023136"/>
    </source>
</evidence>
<evidence type="ECO:0000313" key="12">
    <source>
        <dbReference type="Proteomes" id="UP000681526"/>
    </source>
</evidence>
<reference evidence="11 12" key="1">
    <citation type="submission" date="2021-04" db="EMBL/GenBank/DDBJ databases">
        <authorList>
            <person name="Rakotoarivonina H."/>
        </authorList>
    </citation>
    <scope>NUCLEOTIDE SEQUENCE [LARGE SCALE GENOMIC DNA]</scope>
    <source>
        <strain evidence="11 12">XE</strain>
    </source>
</reference>
<keyword evidence="4 10" id="KW-1133">Transmembrane helix</keyword>
<comment type="activity regulation">
    <text evidence="10">Na(+) is not transported, but it plays an essential structural role and its presence is essential for fluoride channel function.</text>
</comment>
<accession>A0ABN7S0D8</accession>
<evidence type="ECO:0000256" key="2">
    <source>
        <dbReference type="ARBA" id="ARBA00022475"/>
    </source>
</evidence>
<dbReference type="EMBL" id="CAJRAY010000041">
    <property type="protein sequence ID" value="CAG5085530.1"/>
    <property type="molecule type" value="Genomic_DNA"/>
</dbReference>
<evidence type="ECO:0000256" key="6">
    <source>
        <dbReference type="ARBA" id="ARBA00023303"/>
    </source>
</evidence>
<keyword evidence="10" id="KW-0915">Sodium</keyword>
<protein>
    <recommendedName>
        <fullName evidence="10">Fluoride-specific ion channel FluC</fullName>
    </recommendedName>
</protein>
<keyword evidence="12" id="KW-1185">Reference proteome</keyword>